<feature type="signal peptide" evidence="1">
    <location>
        <begin position="1"/>
        <end position="19"/>
    </location>
</feature>
<sequence>MCTTFLLLIFPLLPRASNAHFGPKHIREPSSPFYNTVRNVHVPLEYDCALRDFTIEMVNYIAPTSFKANWTTLAQSALQINQCHNT</sequence>
<gene>
    <name evidence="2" type="ORF">XAT740_LOCUS33787</name>
</gene>
<evidence type="ECO:0000313" key="2">
    <source>
        <dbReference type="EMBL" id="CAF1394408.1"/>
    </source>
</evidence>
<feature type="chain" id="PRO_5032644928" evidence="1">
    <location>
        <begin position="20"/>
        <end position="86"/>
    </location>
</feature>
<dbReference type="Proteomes" id="UP000663828">
    <property type="component" value="Unassembled WGS sequence"/>
</dbReference>
<keyword evidence="1" id="KW-0732">Signal</keyword>
<dbReference type="AlphaFoldDB" id="A0A815KDI3"/>
<protein>
    <submittedName>
        <fullName evidence="2">Uncharacterized protein</fullName>
    </submittedName>
</protein>
<keyword evidence="3" id="KW-1185">Reference proteome</keyword>
<feature type="non-terminal residue" evidence="2">
    <location>
        <position position="86"/>
    </location>
</feature>
<proteinExistence type="predicted"/>
<organism evidence="2 3">
    <name type="scientific">Adineta ricciae</name>
    <name type="common">Rotifer</name>
    <dbReference type="NCBI Taxonomy" id="249248"/>
    <lineage>
        <taxon>Eukaryota</taxon>
        <taxon>Metazoa</taxon>
        <taxon>Spiralia</taxon>
        <taxon>Gnathifera</taxon>
        <taxon>Rotifera</taxon>
        <taxon>Eurotatoria</taxon>
        <taxon>Bdelloidea</taxon>
        <taxon>Adinetida</taxon>
        <taxon>Adinetidae</taxon>
        <taxon>Adineta</taxon>
    </lineage>
</organism>
<comment type="caution">
    <text evidence="2">The sequence shown here is derived from an EMBL/GenBank/DDBJ whole genome shotgun (WGS) entry which is preliminary data.</text>
</comment>
<dbReference type="EMBL" id="CAJNOR010003254">
    <property type="protein sequence ID" value="CAF1394408.1"/>
    <property type="molecule type" value="Genomic_DNA"/>
</dbReference>
<evidence type="ECO:0000256" key="1">
    <source>
        <dbReference type="SAM" id="SignalP"/>
    </source>
</evidence>
<accession>A0A815KDI3</accession>
<reference evidence="2" key="1">
    <citation type="submission" date="2021-02" db="EMBL/GenBank/DDBJ databases">
        <authorList>
            <person name="Nowell W R."/>
        </authorList>
    </citation>
    <scope>NUCLEOTIDE SEQUENCE</scope>
</reference>
<evidence type="ECO:0000313" key="3">
    <source>
        <dbReference type="Proteomes" id="UP000663828"/>
    </source>
</evidence>
<name>A0A815KDI3_ADIRI</name>